<dbReference type="InterPro" id="IPR051781">
    <property type="entry name" value="Metallo-dep_Hydrolase"/>
</dbReference>
<comment type="caution">
    <text evidence="3">The sequence shown here is derived from an EMBL/GenBank/DDBJ whole genome shotgun (WGS) entry which is preliminary data.</text>
</comment>
<accession>A0A8J3BHP2</accession>
<dbReference type="AlphaFoldDB" id="A0A8J3BHP2"/>
<dbReference type="Pfam" id="PF01979">
    <property type="entry name" value="Amidohydro_1"/>
    <property type="match status" value="1"/>
</dbReference>
<evidence type="ECO:0000256" key="1">
    <source>
        <dbReference type="SAM" id="Phobius"/>
    </source>
</evidence>
<dbReference type="InterPro" id="IPR006680">
    <property type="entry name" value="Amidohydro-rel"/>
</dbReference>
<keyword evidence="1" id="KW-1133">Transmembrane helix</keyword>
<organism evidence="3 4">
    <name type="scientific">Yeosuana aromativorans</name>
    <dbReference type="NCBI Taxonomy" id="288019"/>
    <lineage>
        <taxon>Bacteria</taxon>
        <taxon>Pseudomonadati</taxon>
        <taxon>Bacteroidota</taxon>
        <taxon>Flavobacteriia</taxon>
        <taxon>Flavobacteriales</taxon>
        <taxon>Flavobacteriaceae</taxon>
        <taxon>Yeosuana</taxon>
    </lineage>
</organism>
<evidence type="ECO:0000313" key="4">
    <source>
        <dbReference type="Proteomes" id="UP000612329"/>
    </source>
</evidence>
<keyword evidence="1" id="KW-0812">Transmembrane</keyword>
<dbReference type="Gene3D" id="2.30.40.10">
    <property type="entry name" value="Urease, subunit C, domain 1"/>
    <property type="match status" value="1"/>
</dbReference>
<sequence length="474" mass="53285">MKVLKKILITILSLIILLVISAFIILGIDNNKTNYLSIEKNVSFHKTSFAITNVNVIPMSKDTVLANQTVIIKNGLIDKIGTEISANNYEIVDAKGKFLSPGLIDMHVHVWDKYELGLYLANGVTSVRNMWGIPYHLRLKEDINNQDFLAPQFIIASPKLTGPNDSGIDKLQISTPEEGRQLVKKFKADGYDLIKTYAGMPKNIFDAIIEQARIENMPIGAHPSYEVDYSYHFKPEIVTIEHTEEIVQEALKFQHDSIKTKHIINLYANNDVAHTPTLSIFQNIIDIIEQGENILNGEDVSYMNPMFVKLGSMDDYNRWTSEQQYNPETLKRIKDQHSWHLKLVKQLSDAGVTLVCGSDSGIMFAKPGFSTHEELSLYKEAGLSSFEALSTATINPSKVSQFFKNVGSVEEGKTANLILSNENPLENLNTLKTPEMVWVNGRMINKKNITDFKNKAKNRTNGAATLIRIVESLL</sequence>
<dbReference type="EMBL" id="BMNR01000001">
    <property type="protein sequence ID" value="GGK10653.1"/>
    <property type="molecule type" value="Genomic_DNA"/>
</dbReference>
<feature type="transmembrane region" description="Helical" evidence="1">
    <location>
        <begin position="7"/>
        <end position="28"/>
    </location>
</feature>
<reference evidence="3" key="2">
    <citation type="submission" date="2020-09" db="EMBL/GenBank/DDBJ databases">
        <authorList>
            <person name="Sun Q."/>
            <person name="Ohkuma M."/>
        </authorList>
    </citation>
    <scope>NUCLEOTIDE SEQUENCE</scope>
    <source>
        <strain evidence="3">JCM 12862</strain>
    </source>
</reference>
<evidence type="ECO:0000313" key="3">
    <source>
        <dbReference type="EMBL" id="GGK10653.1"/>
    </source>
</evidence>
<feature type="domain" description="Amidohydrolase-related" evidence="2">
    <location>
        <begin position="99"/>
        <end position="443"/>
    </location>
</feature>
<proteinExistence type="predicted"/>
<evidence type="ECO:0000259" key="2">
    <source>
        <dbReference type="Pfam" id="PF01979"/>
    </source>
</evidence>
<dbReference type="Gene3D" id="3.30.110.90">
    <property type="entry name" value="Amidohydrolase"/>
    <property type="match status" value="1"/>
</dbReference>
<keyword evidence="4" id="KW-1185">Reference proteome</keyword>
<dbReference type="RefSeq" id="WP_188649307.1">
    <property type="nucleotide sequence ID" value="NZ_BMNR01000001.1"/>
</dbReference>
<dbReference type="PANTHER" id="PTHR43135">
    <property type="entry name" value="ALPHA-D-RIBOSE 1-METHYLPHOSPHONATE 5-TRIPHOSPHATE DIPHOSPHATASE"/>
    <property type="match status" value="1"/>
</dbReference>
<protein>
    <recommendedName>
        <fullName evidence="2">Amidohydrolase-related domain-containing protein</fullName>
    </recommendedName>
</protein>
<gene>
    <name evidence="3" type="ORF">GCM10007962_00960</name>
</gene>
<keyword evidence="1" id="KW-0472">Membrane</keyword>
<dbReference type="PANTHER" id="PTHR43135:SF3">
    <property type="entry name" value="ALPHA-D-RIBOSE 1-METHYLPHOSPHONATE 5-TRIPHOSPHATE DIPHOSPHATASE"/>
    <property type="match status" value="1"/>
</dbReference>
<dbReference type="GO" id="GO:0016810">
    <property type="term" value="F:hydrolase activity, acting on carbon-nitrogen (but not peptide) bonds"/>
    <property type="evidence" value="ECO:0007669"/>
    <property type="project" value="InterPro"/>
</dbReference>
<dbReference type="Gene3D" id="3.40.50.10910">
    <property type="entry name" value="Amidohydrolase"/>
    <property type="match status" value="1"/>
</dbReference>
<dbReference type="Proteomes" id="UP000612329">
    <property type="component" value="Unassembled WGS sequence"/>
</dbReference>
<dbReference type="InterPro" id="IPR032466">
    <property type="entry name" value="Metal_Hydrolase"/>
</dbReference>
<dbReference type="Gene3D" id="1.20.58.520">
    <property type="entry name" value="Amidohydrolase"/>
    <property type="match status" value="1"/>
</dbReference>
<dbReference type="SUPFAM" id="SSF51556">
    <property type="entry name" value="Metallo-dependent hydrolases"/>
    <property type="match status" value="1"/>
</dbReference>
<dbReference type="InterPro" id="IPR011059">
    <property type="entry name" value="Metal-dep_hydrolase_composite"/>
</dbReference>
<reference evidence="3" key="1">
    <citation type="journal article" date="2014" name="Int. J. Syst. Evol. Microbiol.">
        <title>Complete genome sequence of Corynebacterium casei LMG S-19264T (=DSM 44701T), isolated from a smear-ripened cheese.</title>
        <authorList>
            <consortium name="US DOE Joint Genome Institute (JGI-PGF)"/>
            <person name="Walter F."/>
            <person name="Albersmeier A."/>
            <person name="Kalinowski J."/>
            <person name="Ruckert C."/>
        </authorList>
    </citation>
    <scope>NUCLEOTIDE SEQUENCE</scope>
    <source>
        <strain evidence="3">JCM 12862</strain>
    </source>
</reference>
<dbReference type="SUPFAM" id="SSF51338">
    <property type="entry name" value="Composite domain of metallo-dependent hydrolases"/>
    <property type="match status" value="2"/>
</dbReference>
<name>A0A8J3BHP2_9FLAO</name>